<evidence type="ECO:0000256" key="1">
    <source>
        <dbReference type="SAM" id="MobiDB-lite"/>
    </source>
</evidence>
<gene>
    <name evidence="2" type="ORF">F2Q69_00048144</name>
</gene>
<name>A0A8S9PUI9_BRACR</name>
<sequence length="119" mass="12998">MSSRRVSICESERIRGRNGSVGVERIRSGDVSEVLTEVLREETRLLHAPVSREGMGLGGEKVAVCMSSNSPTGSEGRDRPSKKARVTGVDHRPCLSGDSAVAKPFHWKFSQLPDYERSG</sequence>
<dbReference type="EMBL" id="QGKX02001347">
    <property type="protein sequence ID" value="KAF3524978.1"/>
    <property type="molecule type" value="Genomic_DNA"/>
</dbReference>
<protein>
    <submittedName>
        <fullName evidence="2">Uncharacterized protein</fullName>
    </submittedName>
</protein>
<reference evidence="2" key="1">
    <citation type="submission" date="2019-12" db="EMBL/GenBank/DDBJ databases">
        <title>Genome sequencing and annotation of Brassica cretica.</title>
        <authorList>
            <person name="Studholme D.J."/>
            <person name="Sarris P."/>
        </authorList>
    </citation>
    <scope>NUCLEOTIDE SEQUENCE</scope>
    <source>
        <strain evidence="2">PFS-109/04</strain>
        <tissue evidence="2">Leaf</tissue>
    </source>
</reference>
<evidence type="ECO:0000313" key="2">
    <source>
        <dbReference type="EMBL" id="KAF3524978.1"/>
    </source>
</evidence>
<dbReference type="AlphaFoldDB" id="A0A8S9PUI9"/>
<dbReference type="Proteomes" id="UP000712600">
    <property type="component" value="Unassembled WGS sequence"/>
</dbReference>
<proteinExistence type="predicted"/>
<accession>A0A8S9PUI9</accession>
<comment type="caution">
    <text evidence="2">The sequence shown here is derived from an EMBL/GenBank/DDBJ whole genome shotgun (WGS) entry which is preliminary data.</text>
</comment>
<organism evidence="2 3">
    <name type="scientific">Brassica cretica</name>
    <name type="common">Mustard</name>
    <dbReference type="NCBI Taxonomy" id="69181"/>
    <lineage>
        <taxon>Eukaryota</taxon>
        <taxon>Viridiplantae</taxon>
        <taxon>Streptophyta</taxon>
        <taxon>Embryophyta</taxon>
        <taxon>Tracheophyta</taxon>
        <taxon>Spermatophyta</taxon>
        <taxon>Magnoliopsida</taxon>
        <taxon>eudicotyledons</taxon>
        <taxon>Gunneridae</taxon>
        <taxon>Pentapetalae</taxon>
        <taxon>rosids</taxon>
        <taxon>malvids</taxon>
        <taxon>Brassicales</taxon>
        <taxon>Brassicaceae</taxon>
        <taxon>Brassiceae</taxon>
        <taxon>Brassica</taxon>
    </lineage>
</organism>
<feature type="region of interest" description="Disordered" evidence="1">
    <location>
        <begin position="64"/>
        <end position="98"/>
    </location>
</feature>
<evidence type="ECO:0000313" key="3">
    <source>
        <dbReference type="Proteomes" id="UP000712600"/>
    </source>
</evidence>